<proteinExistence type="inferred from homology"/>
<gene>
    <name evidence="4" type="ORF">H072_10002</name>
</gene>
<dbReference type="InterPro" id="IPR036249">
    <property type="entry name" value="Thioredoxin-like_sf"/>
</dbReference>
<dbReference type="AlphaFoldDB" id="S8A5N9"/>
<organism evidence="4 5">
    <name type="scientific">Dactylellina haptotyla (strain CBS 200.50)</name>
    <name type="common">Nematode-trapping fungus</name>
    <name type="synonym">Monacrosporium haptotylum</name>
    <dbReference type="NCBI Taxonomy" id="1284197"/>
    <lineage>
        <taxon>Eukaryota</taxon>
        <taxon>Fungi</taxon>
        <taxon>Dikarya</taxon>
        <taxon>Ascomycota</taxon>
        <taxon>Pezizomycotina</taxon>
        <taxon>Orbiliomycetes</taxon>
        <taxon>Orbiliales</taxon>
        <taxon>Orbiliaceae</taxon>
        <taxon>Dactylellina</taxon>
    </lineage>
</organism>
<reference evidence="4 5" key="1">
    <citation type="journal article" date="2013" name="PLoS Genet.">
        <title>Genomic mechanisms accounting for the adaptation to parasitism in nematode-trapping fungi.</title>
        <authorList>
            <person name="Meerupati T."/>
            <person name="Andersson K.M."/>
            <person name="Friman E."/>
            <person name="Kumar D."/>
            <person name="Tunlid A."/>
            <person name="Ahren D."/>
        </authorList>
    </citation>
    <scope>NUCLEOTIDE SEQUENCE [LARGE SCALE GENOMIC DNA]</scope>
    <source>
        <strain evidence="4 5">CBS 200.50</strain>
    </source>
</reference>
<dbReference type="InterPro" id="IPR017937">
    <property type="entry name" value="Thioredoxin_CS"/>
</dbReference>
<dbReference type="Pfam" id="PF00085">
    <property type="entry name" value="Thioredoxin"/>
    <property type="match status" value="1"/>
</dbReference>
<dbReference type="PANTHER" id="PTHR46115">
    <property type="entry name" value="THIOREDOXIN-LIKE PROTEIN 1"/>
    <property type="match status" value="1"/>
</dbReference>
<dbReference type="HOGENOM" id="CLU_090389_14_5_1"/>
<protein>
    <recommendedName>
        <fullName evidence="3">Thioredoxin domain-containing protein</fullName>
    </recommendedName>
</protein>
<dbReference type="STRING" id="1284197.S8A5N9"/>
<comment type="similarity">
    <text evidence="1">Belongs to the thioredoxin family.</text>
</comment>
<sequence>MAEIKPDVKLAEIENLTGFNKIIDKEALTVVDFYTPWCGPCRTFAPRFQQLANDFKDVAFIKVDINKAEDVSDLYGITSIPTIMLFRNGKKIMEVENLRDLSTEIQVNLNF</sequence>
<evidence type="ECO:0000256" key="1">
    <source>
        <dbReference type="ARBA" id="ARBA00008987"/>
    </source>
</evidence>
<dbReference type="CDD" id="cd02947">
    <property type="entry name" value="TRX_family"/>
    <property type="match status" value="1"/>
</dbReference>
<dbReference type="SUPFAM" id="SSF52833">
    <property type="entry name" value="Thioredoxin-like"/>
    <property type="match status" value="1"/>
</dbReference>
<dbReference type="InterPro" id="IPR013766">
    <property type="entry name" value="Thioredoxin_domain"/>
</dbReference>
<evidence type="ECO:0000313" key="5">
    <source>
        <dbReference type="Proteomes" id="UP000015100"/>
    </source>
</evidence>
<reference evidence="5" key="2">
    <citation type="submission" date="2013-04" db="EMBL/GenBank/DDBJ databases">
        <title>Genomic mechanisms accounting for the adaptation to parasitism in nematode-trapping fungi.</title>
        <authorList>
            <person name="Ahren D.G."/>
        </authorList>
    </citation>
    <scope>NUCLEOTIDE SEQUENCE [LARGE SCALE GENOMIC DNA]</scope>
    <source>
        <strain evidence="5">CBS 200.50</strain>
    </source>
</reference>
<dbReference type="OrthoDB" id="10263751at2759"/>
<dbReference type="EMBL" id="AQGS01000906">
    <property type="protein sequence ID" value="EPS36431.1"/>
    <property type="molecule type" value="Genomic_DNA"/>
</dbReference>
<evidence type="ECO:0000256" key="2">
    <source>
        <dbReference type="ARBA" id="ARBA00023157"/>
    </source>
</evidence>
<keyword evidence="2" id="KW-1015">Disulfide bond</keyword>
<dbReference type="PRINTS" id="PR00421">
    <property type="entry name" value="THIOREDOXIN"/>
</dbReference>
<dbReference type="eggNOG" id="KOG0907">
    <property type="taxonomic scope" value="Eukaryota"/>
</dbReference>
<dbReference type="Gene3D" id="3.40.30.10">
    <property type="entry name" value="Glutaredoxin"/>
    <property type="match status" value="1"/>
</dbReference>
<name>S8A5N9_DACHA</name>
<keyword evidence="5" id="KW-1185">Reference proteome</keyword>
<dbReference type="OMA" id="DTMVGAN"/>
<evidence type="ECO:0000313" key="4">
    <source>
        <dbReference type="EMBL" id="EPS36431.1"/>
    </source>
</evidence>
<dbReference type="PROSITE" id="PS51352">
    <property type="entry name" value="THIOREDOXIN_2"/>
    <property type="match status" value="1"/>
</dbReference>
<evidence type="ECO:0000259" key="3">
    <source>
        <dbReference type="PROSITE" id="PS51352"/>
    </source>
</evidence>
<dbReference type="PROSITE" id="PS00194">
    <property type="entry name" value="THIOREDOXIN_1"/>
    <property type="match status" value="1"/>
</dbReference>
<feature type="domain" description="Thioredoxin" evidence="3">
    <location>
        <begin position="1"/>
        <end position="111"/>
    </location>
</feature>
<comment type="caution">
    <text evidence="4">The sequence shown here is derived from an EMBL/GenBank/DDBJ whole genome shotgun (WGS) entry which is preliminary data.</text>
</comment>
<dbReference type="Proteomes" id="UP000015100">
    <property type="component" value="Unassembled WGS sequence"/>
</dbReference>
<accession>S8A5N9</accession>